<dbReference type="AlphaFoldDB" id="A0A8J6QJT6"/>
<name>A0A8J6QJT6_9GAMM</name>
<proteinExistence type="predicted"/>
<dbReference type="RefSeq" id="WP_191144563.1">
    <property type="nucleotide sequence ID" value="NZ_JACXAF010000009.1"/>
</dbReference>
<protein>
    <submittedName>
        <fullName evidence="1">Uncharacterized protein</fullName>
    </submittedName>
</protein>
<keyword evidence="2" id="KW-1185">Reference proteome</keyword>
<organism evidence="1 2">
    <name type="scientific">Neiella litorisoli</name>
    <dbReference type="NCBI Taxonomy" id="2771431"/>
    <lineage>
        <taxon>Bacteria</taxon>
        <taxon>Pseudomonadati</taxon>
        <taxon>Pseudomonadota</taxon>
        <taxon>Gammaproteobacteria</taxon>
        <taxon>Alteromonadales</taxon>
        <taxon>Echinimonadaceae</taxon>
        <taxon>Neiella</taxon>
    </lineage>
</organism>
<evidence type="ECO:0000313" key="2">
    <source>
        <dbReference type="Proteomes" id="UP000638014"/>
    </source>
</evidence>
<dbReference type="EMBL" id="JACXAF010000009">
    <property type="protein sequence ID" value="MBD1389456.1"/>
    <property type="molecule type" value="Genomic_DNA"/>
</dbReference>
<evidence type="ECO:0000313" key="1">
    <source>
        <dbReference type="EMBL" id="MBD1389456.1"/>
    </source>
</evidence>
<gene>
    <name evidence="1" type="ORF">IC617_08455</name>
</gene>
<comment type="caution">
    <text evidence="1">The sequence shown here is derived from an EMBL/GenBank/DDBJ whole genome shotgun (WGS) entry which is preliminary data.</text>
</comment>
<accession>A0A8J6QJT6</accession>
<dbReference type="Proteomes" id="UP000638014">
    <property type="component" value="Unassembled WGS sequence"/>
</dbReference>
<reference evidence="1" key="1">
    <citation type="submission" date="2020-09" db="EMBL/GenBank/DDBJ databases">
        <title>A novel bacterium of genus Neiella, isolated from South China Sea.</title>
        <authorList>
            <person name="Huang H."/>
            <person name="Mo K."/>
            <person name="Hu Y."/>
        </authorList>
    </citation>
    <scope>NUCLEOTIDE SEQUENCE</scope>
    <source>
        <strain evidence="1">HB171785</strain>
    </source>
</reference>
<sequence>MKTSEFEQAIAYDPSTSYWLKEQLDVTKQRDPVDALNDAEALVTALKARLTLLTEASSP</sequence>